<proteinExistence type="predicted"/>
<dbReference type="SUPFAM" id="SSF46565">
    <property type="entry name" value="Chaperone J-domain"/>
    <property type="match status" value="1"/>
</dbReference>
<evidence type="ECO:0000259" key="3">
    <source>
        <dbReference type="PROSITE" id="PS50076"/>
    </source>
</evidence>
<dbReference type="Gene3D" id="1.10.287.110">
    <property type="entry name" value="DnaJ domain"/>
    <property type="match status" value="1"/>
</dbReference>
<dbReference type="InterPro" id="IPR036869">
    <property type="entry name" value="J_dom_sf"/>
</dbReference>
<dbReference type="OrthoDB" id="192915at2759"/>
<dbReference type="InterPro" id="IPR021852">
    <property type="entry name" value="DUF3456"/>
</dbReference>
<dbReference type="InterPro" id="IPR001623">
    <property type="entry name" value="DnaJ_domain"/>
</dbReference>
<protein>
    <recommendedName>
        <fullName evidence="3">J domain-containing protein</fullName>
    </recommendedName>
</protein>
<feature type="chain" id="PRO_5040767188" description="J domain-containing protein" evidence="2">
    <location>
        <begin position="17"/>
        <end position="375"/>
    </location>
</feature>
<dbReference type="SMART" id="SM00271">
    <property type="entry name" value="DnaJ"/>
    <property type="match status" value="1"/>
</dbReference>
<evidence type="ECO:0000313" key="5">
    <source>
        <dbReference type="Proteomes" id="UP001165122"/>
    </source>
</evidence>
<feature type="region of interest" description="Disordered" evidence="1">
    <location>
        <begin position="342"/>
        <end position="375"/>
    </location>
</feature>
<name>A0A9W7F653_9STRA</name>
<keyword evidence="5" id="KW-1185">Reference proteome</keyword>
<evidence type="ECO:0000313" key="4">
    <source>
        <dbReference type="EMBL" id="GMI04734.1"/>
    </source>
</evidence>
<feature type="signal peptide" evidence="2">
    <location>
        <begin position="1"/>
        <end position="16"/>
    </location>
</feature>
<evidence type="ECO:0000256" key="1">
    <source>
        <dbReference type="SAM" id="MobiDB-lite"/>
    </source>
</evidence>
<dbReference type="Pfam" id="PF11938">
    <property type="entry name" value="DUF3456"/>
    <property type="match status" value="1"/>
</dbReference>
<dbReference type="EMBL" id="BRXW01000077">
    <property type="protein sequence ID" value="GMI04734.1"/>
    <property type="molecule type" value="Genomic_DNA"/>
</dbReference>
<gene>
    <name evidence="4" type="ORF">TrLO_g13942</name>
</gene>
<dbReference type="InterPro" id="IPR050817">
    <property type="entry name" value="DjlA_DnaK_co-chaperone"/>
</dbReference>
<feature type="region of interest" description="Disordered" evidence="1">
    <location>
        <begin position="311"/>
        <end position="330"/>
    </location>
</feature>
<dbReference type="PANTHER" id="PTHR24074">
    <property type="entry name" value="CO-CHAPERONE PROTEIN DJLA"/>
    <property type="match status" value="1"/>
</dbReference>
<comment type="caution">
    <text evidence="4">The sequence shown here is derived from an EMBL/GenBank/DDBJ whole genome shotgun (WGS) entry which is preliminary data.</text>
</comment>
<accession>A0A9W7F653</accession>
<dbReference type="Pfam" id="PF00226">
    <property type="entry name" value="DnaJ"/>
    <property type="match status" value="1"/>
</dbReference>
<sequence length="375" mass="43214">MKLALLSFMGLAYVNAREEDIEMDFKRGEGKDFYDAKCSACVSVVAELERNLELEPPRQNVDLRNTLQAPTGKDGKKKKVIAYEVSELRGVEVIEELCKGMDQYGIVRQEDGMVSFQRYNAKGAGTVRIMGSMTLGSDQFQEDRKRLQSYCDALVEEHEETLLEAIRAAGLAKLAMKQEELKVAKAKREGRSIVDDTEIDEMTRAYFTLGLDPIATPHEVKNSYRQLTKKLHPDKVGEDGEKLKQFHEVAKAYEKITGEALTPYGDLYREVCITITEECELEEEVEHIRQFFPRYKGSKIKGMAEDFHDIQGRLGNHNTGNDLERKRKERVRKNLEKEVEKERLEELEKRKERKKKKKKRKNKKASTAIRDNDEL</sequence>
<dbReference type="AlphaFoldDB" id="A0A9W7F653"/>
<feature type="compositionally biased region" description="Basic residues" evidence="1">
    <location>
        <begin position="351"/>
        <end position="364"/>
    </location>
</feature>
<evidence type="ECO:0000256" key="2">
    <source>
        <dbReference type="SAM" id="SignalP"/>
    </source>
</evidence>
<dbReference type="PRINTS" id="PR00625">
    <property type="entry name" value="JDOMAIN"/>
</dbReference>
<dbReference type="PROSITE" id="PS50076">
    <property type="entry name" value="DNAJ_2"/>
    <property type="match status" value="1"/>
</dbReference>
<organism evidence="4 5">
    <name type="scientific">Triparma laevis f. longispina</name>
    <dbReference type="NCBI Taxonomy" id="1714387"/>
    <lineage>
        <taxon>Eukaryota</taxon>
        <taxon>Sar</taxon>
        <taxon>Stramenopiles</taxon>
        <taxon>Ochrophyta</taxon>
        <taxon>Bolidophyceae</taxon>
        <taxon>Parmales</taxon>
        <taxon>Triparmaceae</taxon>
        <taxon>Triparma</taxon>
    </lineage>
</organism>
<reference evidence="5" key="1">
    <citation type="journal article" date="2023" name="Commun. Biol.">
        <title>Genome analysis of Parmales, the sister group of diatoms, reveals the evolutionary specialization of diatoms from phago-mixotrophs to photoautotrophs.</title>
        <authorList>
            <person name="Ban H."/>
            <person name="Sato S."/>
            <person name="Yoshikawa S."/>
            <person name="Yamada K."/>
            <person name="Nakamura Y."/>
            <person name="Ichinomiya M."/>
            <person name="Sato N."/>
            <person name="Blanc-Mathieu R."/>
            <person name="Endo H."/>
            <person name="Kuwata A."/>
            <person name="Ogata H."/>
        </authorList>
    </citation>
    <scope>NUCLEOTIDE SEQUENCE [LARGE SCALE GENOMIC DNA]</scope>
    <source>
        <strain evidence="5">NIES 3700</strain>
    </source>
</reference>
<dbReference type="Proteomes" id="UP001165122">
    <property type="component" value="Unassembled WGS sequence"/>
</dbReference>
<dbReference type="CDD" id="cd06257">
    <property type="entry name" value="DnaJ"/>
    <property type="match status" value="1"/>
</dbReference>
<keyword evidence="2" id="KW-0732">Signal</keyword>
<feature type="domain" description="J" evidence="3">
    <location>
        <begin position="204"/>
        <end position="269"/>
    </location>
</feature>